<comment type="caution">
    <text evidence="7">The sequence shown here is derived from an EMBL/GenBank/DDBJ whole genome shotgun (WGS) entry which is preliminary data.</text>
</comment>
<protein>
    <submittedName>
        <fullName evidence="7">Uncharacterized protein</fullName>
    </submittedName>
</protein>
<accession>A0A1V9XYG1</accession>
<feature type="compositionally biased region" description="Pro residues" evidence="6">
    <location>
        <begin position="44"/>
        <end position="54"/>
    </location>
</feature>
<dbReference type="EMBL" id="MNPL01002156">
    <property type="protein sequence ID" value="OQR78509.1"/>
    <property type="molecule type" value="Genomic_DNA"/>
</dbReference>
<dbReference type="InterPro" id="IPR050200">
    <property type="entry name" value="Nuclear_hormone_rcpt_NR3"/>
</dbReference>
<dbReference type="STRING" id="418985.A0A1V9XYG1"/>
<dbReference type="GO" id="GO:0003677">
    <property type="term" value="F:DNA binding"/>
    <property type="evidence" value="ECO:0007669"/>
    <property type="project" value="UniProtKB-KW"/>
</dbReference>
<evidence type="ECO:0000256" key="4">
    <source>
        <dbReference type="ARBA" id="ARBA00023170"/>
    </source>
</evidence>
<keyword evidence="1" id="KW-0805">Transcription regulation</keyword>
<dbReference type="InParanoid" id="A0A1V9XYG1"/>
<evidence type="ECO:0000256" key="5">
    <source>
        <dbReference type="ARBA" id="ARBA00023242"/>
    </source>
</evidence>
<keyword evidence="8" id="KW-1185">Reference proteome</keyword>
<evidence type="ECO:0000256" key="6">
    <source>
        <dbReference type="SAM" id="MobiDB-lite"/>
    </source>
</evidence>
<organism evidence="7 8">
    <name type="scientific">Tropilaelaps mercedesae</name>
    <dbReference type="NCBI Taxonomy" id="418985"/>
    <lineage>
        <taxon>Eukaryota</taxon>
        <taxon>Metazoa</taxon>
        <taxon>Ecdysozoa</taxon>
        <taxon>Arthropoda</taxon>
        <taxon>Chelicerata</taxon>
        <taxon>Arachnida</taxon>
        <taxon>Acari</taxon>
        <taxon>Parasitiformes</taxon>
        <taxon>Mesostigmata</taxon>
        <taxon>Gamasina</taxon>
        <taxon>Dermanyssoidea</taxon>
        <taxon>Laelapidae</taxon>
        <taxon>Tropilaelaps</taxon>
    </lineage>
</organism>
<keyword evidence="4" id="KW-0675">Receptor</keyword>
<evidence type="ECO:0000256" key="3">
    <source>
        <dbReference type="ARBA" id="ARBA00023163"/>
    </source>
</evidence>
<dbReference type="InterPro" id="IPR035500">
    <property type="entry name" value="NHR-like_dom_sf"/>
</dbReference>
<dbReference type="Gene3D" id="1.10.565.10">
    <property type="entry name" value="Retinoid X Receptor"/>
    <property type="match status" value="1"/>
</dbReference>
<dbReference type="SUPFAM" id="SSF48508">
    <property type="entry name" value="Nuclear receptor ligand-binding domain"/>
    <property type="match status" value="1"/>
</dbReference>
<dbReference type="PANTHER" id="PTHR48092">
    <property type="entry name" value="KNIRPS-RELATED PROTEIN-RELATED"/>
    <property type="match status" value="1"/>
</dbReference>
<dbReference type="AlphaFoldDB" id="A0A1V9XYG1"/>
<name>A0A1V9XYG1_9ACAR</name>
<feature type="region of interest" description="Disordered" evidence="6">
    <location>
        <begin position="17"/>
        <end position="63"/>
    </location>
</feature>
<proteinExistence type="predicted"/>
<keyword evidence="2" id="KW-0238">DNA-binding</keyword>
<dbReference type="OrthoDB" id="10006908at2759"/>
<keyword evidence="3" id="KW-0804">Transcription</keyword>
<evidence type="ECO:0000313" key="8">
    <source>
        <dbReference type="Proteomes" id="UP000192247"/>
    </source>
</evidence>
<sequence>MPGGRNSGAVYNLYKVKYKKHKKKPPTTTTAGQTNGSGCASPKPLGPPQTPSPPNGSSANTSTHIGQTMLSTAVSPPSSKGEIEWTGTSPVQSPTIVVVNTSPQPPTPEEALRLIRELIDCDDFEDVATLNNMQDLLVDNGTTTGAGGQLDGGTSAELPDKLCEIGDNIVYKLVQWTKRLPFYHEIPLAVHTQVSGRPGQRTLEVAGPTAIPTPILAETTAQLPPQAHTNAAGATTGGGGRRRWQHEQWQSRHTQRS</sequence>
<gene>
    <name evidence="7" type="ORF">BIW11_00291</name>
</gene>
<keyword evidence="5" id="KW-0539">Nucleus</keyword>
<evidence type="ECO:0000313" key="7">
    <source>
        <dbReference type="EMBL" id="OQR78509.1"/>
    </source>
</evidence>
<reference evidence="7 8" key="1">
    <citation type="journal article" date="2017" name="Gigascience">
        <title>Draft genome of the honey bee ectoparasitic mite, Tropilaelaps mercedesae, is shaped by the parasitic life history.</title>
        <authorList>
            <person name="Dong X."/>
            <person name="Armstrong S.D."/>
            <person name="Xia D."/>
            <person name="Makepeace B.L."/>
            <person name="Darby A.C."/>
            <person name="Kadowaki T."/>
        </authorList>
    </citation>
    <scope>NUCLEOTIDE SEQUENCE [LARGE SCALE GENOMIC DNA]</scope>
    <source>
        <strain evidence="7">Wuxi-XJTLU</strain>
    </source>
</reference>
<dbReference type="Proteomes" id="UP000192247">
    <property type="component" value="Unassembled WGS sequence"/>
</dbReference>
<evidence type="ECO:0000256" key="1">
    <source>
        <dbReference type="ARBA" id="ARBA00023015"/>
    </source>
</evidence>
<evidence type="ECO:0000256" key="2">
    <source>
        <dbReference type="ARBA" id="ARBA00023125"/>
    </source>
</evidence>
<feature type="region of interest" description="Disordered" evidence="6">
    <location>
        <begin position="220"/>
        <end position="257"/>
    </location>
</feature>